<keyword evidence="1" id="KW-1133">Transmembrane helix</keyword>
<dbReference type="EMBL" id="JASJOT010000002">
    <property type="protein sequence ID" value="MDJ1492314.1"/>
    <property type="molecule type" value="Genomic_DNA"/>
</dbReference>
<feature type="transmembrane region" description="Helical" evidence="1">
    <location>
        <begin position="29"/>
        <end position="49"/>
    </location>
</feature>
<keyword evidence="1" id="KW-0812">Transmembrane</keyword>
<evidence type="ECO:0000256" key="1">
    <source>
        <dbReference type="SAM" id="Phobius"/>
    </source>
</evidence>
<proteinExistence type="predicted"/>
<evidence type="ECO:0000313" key="4">
    <source>
        <dbReference type="Proteomes" id="UP001228581"/>
    </source>
</evidence>
<gene>
    <name evidence="2" type="ORF">QNI16_16285</name>
    <name evidence="3" type="ORF">QNI19_05180</name>
</gene>
<sequence length="51" mass="5432">MRNLLYIVAVILLIGWLLGFFAFSLGGLIHILLVIAVIALILAVIRGAASV</sequence>
<evidence type="ECO:0000313" key="3">
    <source>
        <dbReference type="EMBL" id="MDJ1492314.1"/>
    </source>
</evidence>
<reference evidence="2 4" key="1">
    <citation type="submission" date="2023-05" db="EMBL/GenBank/DDBJ databases">
        <authorList>
            <person name="Zhang X."/>
        </authorList>
    </citation>
    <scope>NUCLEOTIDE SEQUENCE</scope>
    <source>
        <strain evidence="3 4">DM2B3-1</strain>
        <strain evidence="2">YF14B1</strain>
    </source>
</reference>
<dbReference type="Proteomes" id="UP001241110">
    <property type="component" value="Unassembled WGS sequence"/>
</dbReference>
<organism evidence="2 5">
    <name type="scientific">Xanthocytophaga flava</name>
    <dbReference type="NCBI Taxonomy" id="3048013"/>
    <lineage>
        <taxon>Bacteria</taxon>
        <taxon>Pseudomonadati</taxon>
        <taxon>Bacteroidota</taxon>
        <taxon>Cytophagia</taxon>
        <taxon>Cytophagales</taxon>
        <taxon>Rhodocytophagaceae</taxon>
        <taxon>Xanthocytophaga</taxon>
    </lineage>
</organism>
<name>A0AAE3QMG5_9BACT</name>
<dbReference type="AlphaFoldDB" id="A0AAE3QMG5"/>
<evidence type="ECO:0000313" key="5">
    <source>
        <dbReference type="Proteomes" id="UP001241110"/>
    </source>
</evidence>
<feature type="transmembrane region" description="Helical" evidence="1">
    <location>
        <begin position="5"/>
        <end position="23"/>
    </location>
</feature>
<dbReference type="Pfam" id="PF18919">
    <property type="entry name" value="DUF5670"/>
    <property type="match status" value="1"/>
</dbReference>
<dbReference type="InterPro" id="IPR043727">
    <property type="entry name" value="Lmo0937-like"/>
</dbReference>
<dbReference type="EMBL" id="JASJOS010000006">
    <property type="protein sequence ID" value="MDJ1482062.1"/>
    <property type="molecule type" value="Genomic_DNA"/>
</dbReference>
<accession>A0AAE3QMG5</accession>
<evidence type="ECO:0000313" key="2">
    <source>
        <dbReference type="EMBL" id="MDJ1482062.1"/>
    </source>
</evidence>
<keyword evidence="1" id="KW-0472">Membrane</keyword>
<dbReference type="RefSeq" id="WP_313980682.1">
    <property type="nucleotide sequence ID" value="NZ_JASJOR010000030.1"/>
</dbReference>
<dbReference type="Proteomes" id="UP001228581">
    <property type="component" value="Unassembled WGS sequence"/>
</dbReference>
<comment type="caution">
    <text evidence="2">The sequence shown here is derived from an EMBL/GenBank/DDBJ whole genome shotgun (WGS) entry which is preliminary data.</text>
</comment>
<keyword evidence="4" id="KW-1185">Reference proteome</keyword>
<protein>
    <submittedName>
        <fullName evidence="2">Lmo0937 family membrane protein</fullName>
    </submittedName>
</protein>
<dbReference type="NCBIfam" id="NF033488">
    <property type="entry name" value="lmo0937_fam_TM"/>
    <property type="match status" value="1"/>
</dbReference>